<dbReference type="KEGG" id="nmv:NITMOv2_2653"/>
<dbReference type="InterPro" id="IPR008991">
    <property type="entry name" value="Translation_prot_SH3-like_sf"/>
</dbReference>
<dbReference type="PANTHER" id="PTHR30265:SF4">
    <property type="entry name" value="KOW MOTIF FAMILY PROTEIN, EXPRESSED"/>
    <property type="match status" value="1"/>
</dbReference>
<reference evidence="5 6" key="1">
    <citation type="journal article" date="2015" name="Proc. Natl. Acad. Sci. U.S.A.">
        <title>Expanded metabolic versatility of ubiquitous nitrite-oxidizing bacteria from the genus Nitrospira.</title>
        <authorList>
            <person name="Koch H."/>
            <person name="Lucker S."/>
            <person name="Albertsen M."/>
            <person name="Kitzinger K."/>
            <person name="Herbold C."/>
            <person name="Spieck E."/>
            <person name="Nielsen P.H."/>
            <person name="Wagner M."/>
            <person name="Daims H."/>
        </authorList>
    </citation>
    <scope>NUCLEOTIDE SEQUENCE [LARGE SCALE GENOMIC DNA]</scope>
    <source>
        <strain evidence="5 6">NSP M-1</strain>
    </source>
</reference>
<sequence>MAKTEGGEAFFAQCRHTGKIRHLQGPPPWYALWTHSHCEQLVHDQLAVRGFEVFLPKLEIWSRRAGVKHRILKPMFPGYLFVRDELSEARYAELLGARGLVCVLGNGAGRLTPVPNQEIDAIRAVVQSNLPALPHPYLAAGQRVRITRGPLADVEGILVGRNAGKGLLVLSVQLFQRSVAVEVDCSLATAA</sequence>
<evidence type="ECO:0000313" key="5">
    <source>
        <dbReference type="EMBL" id="ALA59066.1"/>
    </source>
</evidence>
<dbReference type="EMBL" id="CP011801">
    <property type="protein sequence ID" value="ALA59066.1"/>
    <property type="molecule type" value="Genomic_DNA"/>
</dbReference>
<evidence type="ECO:0000259" key="4">
    <source>
        <dbReference type="SMART" id="SM00738"/>
    </source>
</evidence>
<feature type="domain" description="NusG-like N-terminal" evidence="4">
    <location>
        <begin position="26"/>
        <end position="126"/>
    </location>
</feature>
<keyword evidence="1" id="KW-0889">Transcription antitermination</keyword>
<dbReference type="CDD" id="cd06091">
    <property type="entry name" value="KOW_NusG"/>
    <property type="match status" value="1"/>
</dbReference>
<dbReference type="SMART" id="SM00738">
    <property type="entry name" value="NGN"/>
    <property type="match status" value="1"/>
</dbReference>
<keyword evidence="3" id="KW-0804">Transcription</keyword>
<dbReference type="InterPro" id="IPR043425">
    <property type="entry name" value="NusG-like"/>
</dbReference>
<protein>
    <submittedName>
        <fullName evidence="5">Putative Transcription antitermination protein nusG</fullName>
    </submittedName>
</protein>
<dbReference type="Proteomes" id="UP000069205">
    <property type="component" value="Chromosome"/>
</dbReference>
<dbReference type="GO" id="GO:0031564">
    <property type="term" value="P:transcription antitermination"/>
    <property type="evidence" value="ECO:0007669"/>
    <property type="project" value="UniProtKB-KW"/>
</dbReference>
<accession>A0A0K2GDN4</accession>
<name>A0A0K2GDN4_NITMO</name>
<dbReference type="SUPFAM" id="SSF50104">
    <property type="entry name" value="Translation proteins SH3-like domain"/>
    <property type="match status" value="1"/>
</dbReference>
<evidence type="ECO:0000256" key="1">
    <source>
        <dbReference type="ARBA" id="ARBA00022814"/>
    </source>
</evidence>
<dbReference type="OrthoDB" id="9790639at2"/>
<dbReference type="InterPro" id="IPR036735">
    <property type="entry name" value="NGN_dom_sf"/>
</dbReference>
<proteinExistence type="predicted"/>
<gene>
    <name evidence="5" type="ORF">NITMOv2_2653</name>
</gene>
<evidence type="ECO:0000313" key="6">
    <source>
        <dbReference type="Proteomes" id="UP000069205"/>
    </source>
</evidence>
<dbReference type="PANTHER" id="PTHR30265">
    <property type="entry name" value="RHO-INTERACTING TRANSCRIPTION TERMINATION FACTOR NUSG"/>
    <property type="match status" value="1"/>
</dbReference>
<dbReference type="Gene3D" id="3.30.70.940">
    <property type="entry name" value="NusG, N-terminal domain"/>
    <property type="match status" value="1"/>
</dbReference>
<dbReference type="AlphaFoldDB" id="A0A0K2GDN4"/>
<dbReference type="STRING" id="42253.NITMOv2_2653"/>
<keyword evidence="6" id="KW-1185">Reference proteome</keyword>
<evidence type="ECO:0000256" key="3">
    <source>
        <dbReference type="ARBA" id="ARBA00023163"/>
    </source>
</evidence>
<dbReference type="Pfam" id="PF02357">
    <property type="entry name" value="NusG"/>
    <property type="match status" value="1"/>
</dbReference>
<dbReference type="SUPFAM" id="SSF82679">
    <property type="entry name" value="N-utilization substance G protein NusG, N-terminal domain"/>
    <property type="match status" value="1"/>
</dbReference>
<dbReference type="GO" id="GO:0006354">
    <property type="term" value="P:DNA-templated transcription elongation"/>
    <property type="evidence" value="ECO:0007669"/>
    <property type="project" value="InterPro"/>
</dbReference>
<dbReference type="PATRIC" id="fig|42253.5.peg.2624"/>
<dbReference type="InterPro" id="IPR006645">
    <property type="entry name" value="NGN-like_dom"/>
</dbReference>
<keyword evidence="2" id="KW-0805">Transcription regulation</keyword>
<dbReference type="RefSeq" id="WP_053380145.1">
    <property type="nucleotide sequence ID" value="NZ_CP011801.1"/>
</dbReference>
<organism evidence="5 6">
    <name type="scientific">Nitrospira moscoviensis</name>
    <dbReference type="NCBI Taxonomy" id="42253"/>
    <lineage>
        <taxon>Bacteria</taxon>
        <taxon>Pseudomonadati</taxon>
        <taxon>Nitrospirota</taxon>
        <taxon>Nitrospiria</taxon>
        <taxon>Nitrospirales</taxon>
        <taxon>Nitrospiraceae</taxon>
        <taxon>Nitrospira</taxon>
    </lineage>
</organism>
<evidence type="ECO:0000256" key="2">
    <source>
        <dbReference type="ARBA" id="ARBA00023015"/>
    </source>
</evidence>